<proteinExistence type="predicted"/>
<dbReference type="Pfam" id="PF06299">
    <property type="entry name" value="DUF1045"/>
    <property type="match status" value="1"/>
</dbReference>
<dbReference type="RefSeq" id="WP_072505653.1">
    <property type="nucleotide sequence ID" value="NZ_CP016364.1"/>
</dbReference>
<dbReference type="Gene3D" id="3.90.1140.10">
    <property type="entry name" value="Cyclic phosphodiesterase"/>
    <property type="match status" value="1"/>
</dbReference>
<evidence type="ECO:0000313" key="2">
    <source>
        <dbReference type="Proteomes" id="UP000183859"/>
    </source>
</evidence>
<accession>A0A1L3I7Z0</accession>
<keyword evidence="2" id="KW-1185">Reference proteome</keyword>
<dbReference type="Proteomes" id="UP000183859">
    <property type="component" value="Chromosome"/>
</dbReference>
<organism evidence="1 2">
    <name type="scientific">Phaeobacter porticola</name>
    <dbReference type="NCBI Taxonomy" id="1844006"/>
    <lineage>
        <taxon>Bacteria</taxon>
        <taxon>Pseudomonadati</taxon>
        <taxon>Pseudomonadota</taxon>
        <taxon>Alphaproteobacteria</taxon>
        <taxon>Rhodobacterales</taxon>
        <taxon>Roseobacteraceae</taxon>
        <taxon>Phaeobacter</taxon>
    </lineage>
</organism>
<dbReference type="KEGG" id="php:PhaeoP97_02924"/>
<protein>
    <submittedName>
        <fullName evidence="1">Putative phosphonate metabolism protein</fullName>
    </submittedName>
</protein>
<evidence type="ECO:0000313" key="1">
    <source>
        <dbReference type="EMBL" id="APG48299.1"/>
    </source>
</evidence>
<name>A0A1L3I7Z0_9RHOB</name>
<dbReference type="STRING" id="1844006.PhaeoP97_02924"/>
<sequence length="227" mass="24944">MTFTRYAIYYVPAEQAEWSRFGAHWLGWDLAHGRALPHPEATGLDIARITAAPRKYGLHATIKPPFRLAEGATAAALTECFASFAAQAVPVGFDGLALTRMGRFLALCPTGDQLGLNRLAFDCVRSLDDFRAPAPEVELDKRRAAGLSPAQEQALVTWGYPYVGDSFRFHITLTGKCPKPQLPEIETVLQERLLPLLPAPLEIADLALVGEDQEGRFHLIQRHALTG</sequence>
<dbReference type="NCBIfam" id="TIGR03223">
    <property type="entry name" value="Phn_opern_protn"/>
    <property type="match status" value="1"/>
</dbReference>
<dbReference type="AlphaFoldDB" id="A0A1L3I7Z0"/>
<dbReference type="EMBL" id="CP016364">
    <property type="protein sequence ID" value="APG48299.1"/>
    <property type="molecule type" value="Genomic_DNA"/>
</dbReference>
<dbReference type="PIRSF" id="PIRSF033328">
    <property type="entry name" value="Phest_Mll4975"/>
    <property type="match status" value="1"/>
</dbReference>
<reference evidence="2" key="1">
    <citation type="submission" date="2016-07" db="EMBL/GenBank/DDBJ databases">
        <title>Phaeobacter portensis sp. nov., a tropodithietic acid producing bacterium isolated from a German harbor.</title>
        <authorList>
            <person name="Freese H.M."/>
            <person name="Bunk B."/>
            <person name="Breider S."/>
            <person name="Brinkhoff T."/>
        </authorList>
    </citation>
    <scope>NUCLEOTIDE SEQUENCE [LARGE SCALE GENOMIC DNA]</scope>
    <source>
        <strain evidence="2">P97</strain>
    </source>
</reference>
<dbReference type="OrthoDB" id="4954742at2"/>
<dbReference type="InterPro" id="IPR009389">
    <property type="entry name" value="DUF1045"/>
</dbReference>
<gene>
    <name evidence="1" type="ORF">PhaeoP97_02924</name>
</gene>